<dbReference type="Ensembl" id="ENSSPUT00000001437.1">
    <property type="protein sequence ID" value="ENSSPUP00000001360.1"/>
    <property type="gene ID" value="ENSSPUG00000001057.1"/>
</dbReference>
<dbReference type="InterPro" id="IPR036860">
    <property type="entry name" value="SH2_dom_sf"/>
</dbReference>
<dbReference type="GO" id="GO:0005737">
    <property type="term" value="C:cytoplasm"/>
    <property type="evidence" value="ECO:0007669"/>
    <property type="project" value="TreeGrafter"/>
</dbReference>
<feature type="domain" description="SH2" evidence="4">
    <location>
        <begin position="25"/>
        <end position="116"/>
    </location>
</feature>
<name>A0A8D0G7S1_SPHPU</name>
<keyword evidence="1 2" id="KW-0727">SH2 domain</keyword>
<protein>
    <submittedName>
        <fullName evidence="5">SH2 domain containing 2A</fullName>
    </submittedName>
</protein>
<dbReference type="PRINTS" id="PR00401">
    <property type="entry name" value="SH2DOMAIN"/>
</dbReference>
<evidence type="ECO:0000256" key="2">
    <source>
        <dbReference type="PROSITE-ProRule" id="PRU00191"/>
    </source>
</evidence>
<dbReference type="Proteomes" id="UP000694392">
    <property type="component" value="Unplaced"/>
</dbReference>
<evidence type="ECO:0000313" key="5">
    <source>
        <dbReference type="Ensembl" id="ENSSPUP00000001360.1"/>
    </source>
</evidence>
<dbReference type="GeneTree" id="ENSGT00940000161903"/>
<dbReference type="AlphaFoldDB" id="A0A8D0G7S1"/>
<dbReference type="GO" id="GO:0042098">
    <property type="term" value="P:T cell proliferation"/>
    <property type="evidence" value="ECO:0007669"/>
    <property type="project" value="Ensembl"/>
</dbReference>
<evidence type="ECO:0000313" key="6">
    <source>
        <dbReference type="Proteomes" id="UP000694392"/>
    </source>
</evidence>
<accession>A0A8D0G7S1</accession>
<dbReference type="FunFam" id="3.30.505.10:FF:000103">
    <property type="entry name" value="Si:ch73-109i22.2"/>
    <property type="match status" value="1"/>
</dbReference>
<proteinExistence type="predicted"/>
<evidence type="ECO:0000259" key="4">
    <source>
        <dbReference type="PROSITE" id="PS50001"/>
    </source>
</evidence>
<gene>
    <name evidence="5" type="primary">SH2D2A</name>
</gene>
<dbReference type="InterPro" id="IPR000980">
    <property type="entry name" value="SH2"/>
</dbReference>
<dbReference type="Gene3D" id="3.30.505.10">
    <property type="entry name" value="SH2 domain"/>
    <property type="match status" value="1"/>
</dbReference>
<reference evidence="5" key="1">
    <citation type="submission" date="2025-08" db="UniProtKB">
        <authorList>
            <consortium name="Ensembl"/>
        </authorList>
    </citation>
    <scope>IDENTIFICATION</scope>
</reference>
<dbReference type="PROSITE" id="PS50001">
    <property type="entry name" value="SH2"/>
    <property type="match status" value="1"/>
</dbReference>
<dbReference type="PANTHER" id="PTHR14388">
    <property type="entry name" value="T CELL-SPECIFIC ADAPTER PROTEIN TSAD"/>
    <property type="match status" value="1"/>
</dbReference>
<reference evidence="5" key="2">
    <citation type="submission" date="2025-09" db="UniProtKB">
        <authorList>
            <consortium name="Ensembl"/>
        </authorList>
    </citation>
    <scope>IDENTIFICATION</scope>
</reference>
<sequence length="243" mass="27656">QAQTQLWFEQTQASRILQRGELPDWFHGFISRREAEQLLQEKPPGSFLVRFSESTVGFVLSYRGRDRCRHFILDQLADERYVILGEDSAHAELSGLLQHYALAPVTPYYEFLTEPCARVRGGGFASHSQSSQPAGPFLPPEDVSSSSSTVRRIYYEPDEPIPFYAMGRGALSTPASPENIYSEVKQEDSSFGRDSHCHPCLRTIWKSKRIPLCGRTTFPHCHDTPPFFSELALLSQRHHYALH</sequence>
<dbReference type="PANTHER" id="PTHR14388:SF9">
    <property type="entry name" value="SH2 DOMAIN-CONTAINING PROTEIN 2A"/>
    <property type="match status" value="1"/>
</dbReference>
<evidence type="ECO:0000256" key="1">
    <source>
        <dbReference type="ARBA" id="ARBA00022999"/>
    </source>
</evidence>
<organism evidence="5 6">
    <name type="scientific">Sphenodon punctatus</name>
    <name type="common">Tuatara</name>
    <name type="synonym">Hatteria punctata</name>
    <dbReference type="NCBI Taxonomy" id="8508"/>
    <lineage>
        <taxon>Eukaryota</taxon>
        <taxon>Metazoa</taxon>
        <taxon>Chordata</taxon>
        <taxon>Craniata</taxon>
        <taxon>Vertebrata</taxon>
        <taxon>Euteleostomi</taxon>
        <taxon>Lepidosauria</taxon>
        <taxon>Sphenodontia</taxon>
        <taxon>Sphenodontidae</taxon>
        <taxon>Sphenodon</taxon>
    </lineage>
</organism>
<dbReference type="Pfam" id="PF00017">
    <property type="entry name" value="SH2"/>
    <property type="match status" value="1"/>
</dbReference>
<keyword evidence="6" id="KW-1185">Reference proteome</keyword>
<evidence type="ECO:0000256" key="3">
    <source>
        <dbReference type="SAM" id="MobiDB-lite"/>
    </source>
</evidence>
<dbReference type="SMART" id="SM00252">
    <property type="entry name" value="SH2"/>
    <property type="match status" value="1"/>
</dbReference>
<feature type="region of interest" description="Disordered" evidence="3">
    <location>
        <begin position="123"/>
        <end position="145"/>
    </location>
</feature>
<dbReference type="SUPFAM" id="SSF55550">
    <property type="entry name" value="SH2 domain"/>
    <property type="match status" value="1"/>
</dbReference>